<dbReference type="InterPro" id="IPR025924">
    <property type="entry name" value="YHYH_dom"/>
</dbReference>
<feature type="domain" description="YHYH" evidence="1">
    <location>
        <begin position="1"/>
        <end position="142"/>
    </location>
</feature>
<evidence type="ECO:0000259" key="1">
    <source>
        <dbReference type="Pfam" id="PF14240"/>
    </source>
</evidence>
<dbReference type="AlphaFoldDB" id="A0A382XYQ8"/>
<proteinExistence type="predicted"/>
<accession>A0A382XYQ8</accession>
<dbReference type="EMBL" id="UINC01171606">
    <property type="protein sequence ID" value="SVD76257.1"/>
    <property type="molecule type" value="Genomic_DNA"/>
</dbReference>
<reference evidence="2" key="1">
    <citation type="submission" date="2018-05" db="EMBL/GenBank/DDBJ databases">
        <authorList>
            <person name="Lanie J.A."/>
            <person name="Ng W.-L."/>
            <person name="Kazmierczak K.M."/>
            <person name="Andrzejewski T.M."/>
            <person name="Davidsen T.M."/>
            <person name="Wayne K.J."/>
            <person name="Tettelin H."/>
            <person name="Glass J.I."/>
            <person name="Rusch D."/>
            <person name="Podicherti R."/>
            <person name="Tsui H.-C.T."/>
            <person name="Winkler M.E."/>
        </authorList>
    </citation>
    <scope>NUCLEOTIDE SEQUENCE</scope>
</reference>
<feature type="non-terminal residue" evidence="2">
    <location>
        <position position="1"/>
    </location>
</feature>
<sequence>IGLDCNTAHVQPNGKYHYHGVPGLYLESLSPSGNEMLLVGWAADGFPIYYRYGHSSASDNTSSVKSLSSSYELITGDRPGDGDSAPCGEYTGTYTADYEYVDGLGDLDECNGRDGVTPEFPDGTYYYVITNEYPGIPRCFVGTPSSDFTIGPG</sequence>
<dbReference type="Pfam" id="PF14240">
    <property type="entry name" value="YHYH"/>
    <property type="match status" value="1"/>
</dbReference>
<organism evidence="2">
    <name type="scientific">marine metagenome</name>
    <dbReference type="NCBI Taxonomy" id="408172"/>
    <lineage>
        <taxon>unclassified sequences</taxon>
        <taxon>metagenomes</taxon>
        <taxon>ecological metagenomes</taxon>
    </lineage>
</organism>
<evidence type="ECO:0000313" key="2">
    <source>
        <dbReference type="EMBL" id="SVD76257.1"/>
    </source>
</evidence>
<gene>
    <name evidence="2" type="ORF">METZ01_LOCUS429111</name>
</gene>
<protein>
    <recommendedName>
        <fullName evidence="1">YHYH domain-containing protein</fullName>
    </recommendedName>
</protein>
<name>A0A382XYQ8_9ZZZZ</name>